<reference evidence="2" key="1">
    <citation type="journal article" date="2011" name="Nat. Biotechnol.">
        <title>The genomic sequence of the Chinese hamster ovary (CHO)-K1 cell line.</title>
        <authorList>
            <person name="Xu X."/>
            <person name="Nagarajan H."/>
            <person name="Lewis N.E."/>
            <person name="Pan S."/>
            <person name="Cai Z."/>
            <person name="Liu X."/>
            <person name="Chen W."/>
            <person name="Xie M."/>
            <person name="Wang W."/>
            <person name="Hammond S."/>
            <person name="Andersen M.R."/>
            <person name="Neff N."/>
            <person name="Passarelli B."/>
            <person name="Koh W."/>
            <person name="Fan H.C."/>
            <person name="Wang J."/>
            <person name="Gui Y."/>
            <person name="Lee K.H."/>
            <person name="Betenbaugh M.J."/>
            <person name="Quake S.R."/>
            <person name="Famili I."/>
            <person name="Palsson B.O."/>
            <person name="Wang J."/>
        </authorList>
    </citation>
    <scope>NUCLEOTIDE SEQUENCE [LARGE SCALE GENOMIC DNA]</scope>
    <source>
        <strain evidence="2">CHO K1 cell line</strain>
    </source>
</reference>
<dbReference type="InParanoid" id="G3HHX5"/>
<gene>
    <name evidence="1" type="ORF">I79_010236</name>
</gene>
<dbReference type="AlphaFoldDB" id="G3HHX5"/>
<protein>
    <submittedName>
        <fullName evidence="1">Uncharacterized protein</fullName>
    </submittedName>
</protein>
<sequence length="50" mass="5824">MLPDPVSVSMYSRPLSYLLERFYSLPKPLLFQTVKQIPHFKNSFPGIIIN</sequence>
<accession>G3HHX5</accession>
<evidence type="ECO:0000313" key="2">
    <source>
        <dbReference type="Proteomes" id="UP000001075"/>
    </source>
</evidence>
<dbReference type="Proteomes" id="UP000001075">
    <property type="component" value="Unassembled WGS sequence"/>
</dbReference>
<proteinExistence type="predicted"/>
<evidence type="ECO:0000313" key="1">
    <source>
        <dbReference type="EMBL" id="EGV96942.1"/>
    </source>
</evidence>
<name>G3HHX5_CRIGR</name>
<organism evidence="1 2">
    <name type="scientific">Cricetulus griseus</name>
    <name type="common">Chinese hamster</name>
    <name type="synonym">Cricetulus barabensis griseus</name>
    <dbReference type="NCBI Taxonomy" id="10029"/>
    <lineage>
        <taxon>Eukaryota</taxon>
        <taxon>Metazoa</taxon>
        <taxon>Chordata</taxon>
        <taxon>Craniata</taxon>
        <taxon>Vertebrata</taxon>
        <taxon>Euteleostomi</taxon>
        <taxon>Mammalia</taxon>
        <taxon>Eutheria</taxon>
        <taxon>Euarchontoglires</taxon>
        <taxon>Glires</taxon>
        <taxon>Rodentia</taxon>
        <taxon>Myomorpha</taxon>
        <taxon>Muroidea</taxon>
        <taxon>Cricetidae</taxon>
        <taxon>Cricetinae</taxon>
        <taxon>Cricetulus</taxon>
    </lineage>
</organism>
<dbReference type="EMBL" id="JH000392">
    <property type="protein sequence ID" value="EGV96942.1"/>
    <property type="molecule type" value="Genomic_DNA"/>
</dbReference>